<evidence type="ECO:0000313" key="4">
    <source>
        <dbReference type="Proteomes" id="UP000320390"/>
    </source>
</evidence>
<dbReference type="InterPro" id="IPR050445">
    <property type="entry name" value="Bact_polysacc_biosynth/exp"/>
</dbReference>
<dbReference type="CDD" id="cd05387">
    <property type="entry name" value="BY-kinase"/>
    <property type="match status" value="1"/>
</dbReference>
<sequence length="238" mass="25252">MTHPDSDSERDPGLAMFGGHAMQDQLEVVAPLVDAVWTQIAALKEGKSHVRIAFTSPENQSGTTLLCAATAVSLARNMRSDVLMVETHMRHPAAAGYLGAESTPGFSDLLLGHTDLETAIKTVPGVPGLRLLPGGTARPAIAGELAARNAQEILRTLMTSASFVLFDAPPLVTYQEARGLLSFVDSSVLVLRSRSSSKKGTIQLAELIETARVPILGTVLNRHESDFGFLEGKLGING</sequence>
<dbReference type="RefSeq" id="WP_145196416.1">
    <property type="nucleotide sequence ID" value="NZ_CP036434.1"/>
</dbReference>
<keyword evidence="3" id="KW-0808">Transferase</keyword>
<dbReference type="InterPro" id="IPR027417">
    <property type="entry name" value="P-loop_NTPase"/>
</dbReference>
<evidence type="ECO:0000256" key="2">
    <source>
        <dbReference type="ARBA" id="ARBA00022840"/>
    </source>
</evidence>
<dbReference type="OrthoDB" id="9775724at2"/>
<dbReference type="PANTHER" id="PTHR32309:SF31">
    <property type="entry name" value="CAPSULAR EXOPOLYSACCHARIDE FAMILY"/>
    <property type="match status" value="1"/>
</dbReference>
<proteinExistence type="predicted"/>
<name>A0A518EQG7_9BACT</name>
<dbReference type="EMBL" id="CP036434">
    <property type="protein sequence ID" value="QDV06330.1"/>
    <property type="molecule type" value="Genomic_DNA"/>
</dbReference>
<dbReference type="SUPFAM" id="SSF52540">
    <property type="entry name" value="P-loop containing nucleoside triphosphate hydrolases"/>
    <property type="match status" value="1"/>
</dbReference>
<dbReference type="Gene3D" id="3.40.50.300">
    <property type="entry name" value="P-loop containing nucleotide triphosphate hydrolases"/>
    <property type="match status" value="1"/>
</dbReference>
<dbReference type="AlphaFoldDB" id="A0A518EQG7"/>
<evidence type="ECO:0000256" key="1">
    <source>
        <dbReference type="ARBA" id="ARBA00022741"/>
    </source>
</evidence>
<dbReference type="PANTHER" id="PTHR32309">
    <property type="entry name" value="TYROSINE-PROTEIN KINASE"/>
    <property type="match status" value="1"/>
</dbReference>
<dbReference type="GO" id="GO:0004715">
    <property type="term" value="F:non-membrane spanning protein tyrosine kinase activity"/>
    <property type="evidence" value="ECO:0007669"/>
    <property type="project" value="UniProtKB-EC"/>
</dbReference>
<dbReference type="InterPro" id="IPR005702">
    <property type="entry name" value="Wzc-like_C"/>
</dbReference>
<keyword evidence="4" id="KW-1185">Reference proteome</keyword>
<reference evidence="3 4" key="1">
    <citation type="submission" date="2019-02" db="EMBL/GenBank/DDBJ databases">
        <title>Deep-cultivation of Planctomycetes and their phenomic and genomic characterization uncovers novel biology.</title>
        <authorList>
            <person name="Wiegand S."/>
            <person name="Jogler M."/>
            <person name="Boedeker C."/>
            <person name="Pinto D."/>
            <person name="Vollmers J."/>
            <person name="Rivas-Marin E."/>
            <person name="Kohn T."/>
            <person name="Peeters S.H."/>
            <person name="Heuer A."/>
            <person name="Rast P."/>
            <person name="Oberbeckmann S."/>
            <person name="Bunk B."/>
            <person name="Jeske O."/>
            <person name="Meyerdierks A."/>
            <person name="Storesund J.E."/>
            <person name="Kallscheuer N."/>
            <person name="Luecker S."/>
            <person name="Lage O.M."/>
            <person name="Pohl T."/>
            <person name="Merkel B.J."/>
            <person name="Hornburger P."/>
            <person name="Mueller R.-W."/>
            <person name="Bruemmer F."/>
            <person name="Labrenz M."/>
            <person name="Spormann A.M."/>
            <person name="Op den Camp H."/>
            <person name="Overmann J."/>
            <person name="Amann R."/>
            <person name="Jetten M.S.M."/>
            <person name="Mascher T."/>
            <person name="Medema M.H."/>
            <person name="Devos D.P."/>
            <person name="Kaster A.-K."/>
            <person name="Ovreas L."/>
            <person name="Rohde M."/>
            <person name="Galperin M.Y."/>
            <person name="Jogler C."/>
        </authorList>
    </citation>
    <scope>NUCLEOTIDE SEQUENCE [LARGE SCALE GENOMIC DNA]</scope>
    <source>
        <strain evidence="3 4">Poly30</strain>
    </source>
</reference>
<protein>
    <submittedName>
        <fullName evidence="3">Tyrosine-protein kinase YwqD</fullName>
        <ecNumber evidence="3">2.7.10.2</ecNumber>
    </submittedName>
</protein>
<keyword evidence="1" id="KW-0547">Nucleotide-binding</keyword>
<keyword evidence="2" id="KW-0067">ATP-binding</keyword>
<accession>A0A518EQG7</accession>
<gene>
    <name evidence="3" type="primary">ywqD_1</name>
    <name evidence="3" type="ORF">Poly30_18390</name>
</gene>
<keyword evidence="3" id="KW-0418">Kinase</keyword>
<evidence type="ECO:0000313" key="3">
    <source>
        <dbReference type="EMBL" id="QDV06330.1"/>
    </source>
</evidence>
<dbReference type="Proteomes" id="UP000320390">
    <property type="component" value="Chromosome"/>
</dbReference>
<organism evidence="3 4">
    <name type="scientific">Saltatorellus ferox</name>
    <dbReference type="NCBI Taxonomy" id="2528018"/>
    <lineage>
        <taxon>Bacteria</taxon>
        <taxon>Pseudomonadati</taxon>
        <taxon>Planctomycetota</taxon>
        <taxon>Planctomycetia</taxon>
        <taxon>Planctomycetia incertae sedis</taxon>
        <taxon>Saltatorellus</taxon>
    </lineage>
</organism>
<dbReference type="EC" id="2.7.10.2" evidence="3"/>